<organism evidence="2 3">
    <name type="scientific">Nelumbo nucifera</name>
    <name type="common">Sacred lotus</name>
    <dbReference type="NCBI Taxonomy" id="4432"/>
    <lineage>
        <taxon>Eukaryota</taxon>
        <taxon>Viridiplantae</taxon>
        <taxon>Streptophyta</taxon>
        <taxon>Embryophyta</taxon>
        <taxon>Tracheophyta</taxon>
        <taxon>Spermatophyta</taxon>
        <taxon>Magnoliopsida</taxon>
        <taxon>Proteales</taxon>
        <taxon>Nelumbonaceae</taxon>
        <taxon>Nelumbo</taxon>
    </lineage>
</organism>
<evidence type="ECO:0000313" key="3">
    <source>
        <dbReference type="Proteomes" id="UP000607653"/>
    </source>
</evidence>
<proteinExistence type="predicted"/>
<sequence length="75" mass="8517">MDQSNPPVTPPQPHSHPLSPDILFFFQRVYLVNMLGIIISLIAGFFDLHCEIPQPIFFLYIVGMPMIFINDSDGI</sequence>
<keyword evidence="3" id="KW-1185">Reference proteome</keyword>
<evidence type="ECO:0000256" key="1">
    <source>
        <dbReference type="SAM" id="Phobius"/>
    </source>
</evidence>
<dbReference type="Proteomes" id="UP000607653">
    <property type="component" value="Unassembled WGS sequence"/>
</dbReference>
<feature type="transmembrane region" description="Helical" evidence="1">
    <location>
        <begin position="52"/>
        <end position="69"/>
    </location>
</feature>
<comment type="caution">
    <text evidence="2">The sequence shown here is derived from an EMBL/GenBank/DDBJ whole genome shotgun (WGS) entry which is preliminary data.</text>
</comment>
<gene>
    <name evidence="2" type="ORF">HUJ06_006415</name>
</gene>
<keyword evidence="1" id="KW-0472">Membrane</keyword>
<feature type="transmembrane region" description="Helical" evidence="1">
    <location>
        <begin position="29"/>
        <end position="46"/>
    </location>
</feature>
<reference evidence="2 3" key="1">
    <citation type="journal article" date="2020" name="Mol. Biol. Evol.">
        <title>Distinct Expression and Methylation Patterns for Genes with Different Fates following a Single Whole-Genome Duplication in Flowering Plants.</title>
        <authorList>
            <person name="Shi T."/>
            <person name="Rahmani R.S."/>
            <person name="Gugger P.F."/>
            <person name="Wang M."/>
            <person name="Li H."/>
            <person name="Zhang Y."/>
            <person name="Li Z."/>
            <person name="Wang Q."/>
            <person name="Van de Peer Y."/>
            <person name="Marchal K."/>
            <person name="Chen J."/>
        </authorList>
    </citation>
    <scope>NUCLEOTIDE SEQUENCE [LARGE SCALE GENOMIC DNA]</scope>
    <source>
        <tissue evidence="2">Leaf</tissue>
    </source>
</reference>
<name>A0A822YX85_NELNU</name>
<dbReference type="EMBL" id="DUZY01000004">
    <property type="protein sequence ID" value="DAD35775.1"/>
    <property type="molecule type" value="Genomic_DNA"/>
</dbReference>
<keyword evidence="1" id="KW-1133">Transmembrane helix</keyword>
<keyword evidence="1" id="KW-0812">Transmembrane</keyword>
<protein>
    <submittedName>
        <fullName evidence="2">Uncharacterized protein</fullName>
    </submittedName>
</protein>
<accession>A0A822YX85</accession>
<dbReference type="AlphaFoldDB" id="A0A822YX85"/>
<evidence type="ECO:0000313" key="2">
    <source>
        <dbReference type="EMBL" id="DAD35775.1"/>
    </source>
</evidence>